<dbReference type="EMBL" id="AVPJ01000019">
    <property type="protein sequence ID" value="KGN30406.1"/>
    <property type="molecule type" value="Genomic_DNA"/>
</dbReference>
<dbReference type="STRING" id="1385520.N802_07110"/>
<dbReference type="eggNOG" id="COG4929">
    <property type="taxonomic scope" value="Bacteria"/>
</dbReference>
<keyword evidence="1" id="KW-0472">Membrane</keyword>
<dbReference type="InterPro" id="IPR025833">
    <property type="entry name" value="GDYXXLXY"/>
</dbReference>
<protein>
    <recommendedName>
        <fullName evidence="4">GDYXXLXY domain-containing protein</fullName>
    </recommendedName>
</protein>
<keyword evidence="1" id="KW-1133">Transmembrane helix</keyword>
<proteinExistence type="predicted"/>
<feature type="transmembrane region" description="Helical" evidence="1">
    <location>
        <begin position="21"/>
        <end position="41"/>
    </location>
</feature>
<evidence type="ECO:0008006" key="4">
    <source>
        <dbReference type="Google" id="ProtNLM"/>
    </source>
</evidence>
<dbReference type="Pfam" id="PF14345">
    <property type="entry name" value="GDYXXLXY"/>
    <property type="match status" value="1"/>
</dbReference>
<dbReference type="Proteomes" id="UP000030002">
    <property type="component" value="Unassembled WGS sequence"/>
</dbReference>
<evidence type="ECO:0000313" key="2">
    <source>
        <dbReference type="EMBL" id="KGN30406.1"/>
    </source>
</evidence>
<dbReference type="AlphaFoldDB" id="A0A0A0J457"/>
<dbReference type="OrthoDB" id="4868247at2"/>
<accession>A0A0A0J457</accession>
<comment type="caution">
    <text evidence="2">The sequence shown here is derived from an EMBL/GenBank/DDBJ whole genome shotgun (WGS) entry which is preliminary data.</text>
</comment>
<sequence>MTTLTATQTPSGPDTSRRRTLVLGVVVVQFLLVLVAVWSPLSARLTGDEVRLRVAPVDPIDPFRGAYVVLGYPDLPGQQQFATEAITEPTEAEEPVEIVPDEERGDGWVPLRREGDVWVGDTIQRTRPTSGLYLKCNDSDWQLRCGIENWFLPQNKAAGLERAVRDGETIATVRVDSRGNAALVGVELEKD</sequence>
<evidence type="ECO:0000256" key="1">
    <source>
        <dbReference type="SAM" id="Phobius"/>
    </source>
</evidence>
<dbReference type="RefSeq" id="WP_035918706.1">
    <property type="nucleotide sequence ID" value="NZ_AVPJ01000019.1"/>
</dbReference>
<reference evidence="2 3" key="1">
    <citation type="submission" date="2013-08" db="EMBL/GenBank/DDBJ databases">
        <title>The genome sequence of Knoellia sinensis.</title>
        <authorList>
            <person name="Zhu W."/>
            <person name="Wang G."/>
        </authorList>
    </citation>
    <scope>NUCLEOTIDE SEQUENCE [LARGE SCALE GENOMIC DNA]</scope>
    <source>
        <strain evidence="2 3">KCTC 19936</strain>
    </source>
</reference>
<organism evidence="2 3">
    <name type="scientific">Knoellia sinensis KCTC 19936</name>
    <dbReference type="NCBI Taxonomy" id="1385520"/>
    <lineage>
        <taxon>Bacteria</taxon>
        <taxon>Bacillati</taxon>
        <taxon>Actinomycetota</taxon>
        <taxon>Actinomycetes</taxon>
        <taxon>Micrococcales</taxon>
        <taxon>Intrasporangiaceae</taxon>
        <taxon>Knoellia</taxon>
    </lineage>
</organism>
<keyword evidence="3" id="KW-1185">Reference proteome</keyword>
<keyword evidence="1" id="KW-0812">Transmembrane</keyword>
<evidence type="ECO:0000313" key="3">
    <source>
        <dbReference type="Proteomes" id="UP000030002"/>
    </source>
</evidence>
<gene>
    <name evidence="2" type="ORF">N802_07110</name>
</gene>
<name>A0A0A0J457_9MICO</name>